<feature type="chain" id="PRO_5046265727" description="S-layer protein" evidence="2">
    <location>
        <begin position="30"/>
        <end position="1361"/>
    </location>
</feature>
<organism evidence="3 4">
    <name type="scientific">Clostridium haemolyticum NCTC 9693</name>
    <dbReference type="NCBI Taxonomy" id="1443114"/>
    <lineage>
        <taxon>Bacteria</taxon>
        <taxon>Bacillati</taxon>
        <taxon>Bacillota</taxon>
        <taxon>Clostridia</taxon>
        <taxon>Eubacteriales</taxon>
        <taxon>Clostridiaceae</taxon>
        <taxon>Clostridium</taxon>
    </lineage>
</organism>
<feature type="coiled-coil region" evidence="1">
    <location>
        <begin position="1277"/>
        <end position="1304"/>
    </location>
</feature>
<sequence>MTKRKNLAVLSNAAIGTLVLSALSSTAYAKADAYLVKDIQSGKYYEYNLNELVESMVDKTDLYKQFSDSSKTQLIAIHDDKLNAYVHIDKITDALVDEEEFNLDNFTETRDKIDQFSVDAKVTNLTTDENGKVVEVKKEVETELKVESVSAITNSTLLNVTFSEATKADKLEGKKLLLEVGENKVEANFKSLSEDGKVAAFVFDEKTAEGTYIVSSKDFSIKADTKVLFDKTAPTVNPKESKFIDYKTMKITFSEKVIGTPVVKVNGTAVDTKNVAFAKDEMSLEVKNEEGFKAGTYSVSIEGLKDIASNDMAADSTTKVVKEASKVTKAKITTEKLATKQSTIAVSAVDQYGETIVANKNVKIKAFNGTMPVDEKETDERGFALIKSDALVKDANIKLELFAKDKDGKYTVKVGEKTLVVFQEISKAASIDSIERTDSNKDKEIKVGDSIELTANVSDQFGNKMLVVEWKNKDEDAAATQRQLRWTTDNKEVIAFAGAETKDFKDGEAGKTTIGLMAKGNGDATVTAYLPDGSASKTFKLSVVDGQLAQIDATGVSVEAKNKAKLKKANVTVNEKDEEGKVLKANTLKFFNKKDNSKKDIPVKADSVNFEIVAPQGFEAKDVNIEKVTDENGNLTGLKITSNRTELTADEKAGKYETGVVYTIKVKSNVKEVAEANFNFTSKIDSEVKTISDIKFKENELTAKGTVQKVITFENQYGEKLNVIAKSVKMVSSNKENLPEATKLTTDVKGEFVESKKENTDILTGLEFKPTTEGTYKVLITIGVTSKQIEVPVAKAAGIKEVQLGTSSVDVIANDKLDAEKASDKDNIVVDEDITYTLIPINFADQYGNKVDVKGNSDIKLSKVENNTEDKNQVQNVKIKLFKDLKTVAKNNEKENVKYIGIAATDKQEGDIYVTYSEGGKVVTSAPLTVNVKEARKINSITVDNKQLALALEGKGTVKVVTKDQYGRLFKTENIKVTANPLTVVEVSKATEDNDVKHNFIGYKFDVTAKGFKGNVTLTVKADDKTETVNVSVDAAGKLIDKVKIDENDIKPLYSTEKPESPAVQKGIQLKAVATDKDGREVPVPEKGFTWEVVSVDGTIEDKKADKNAVTIKEKENVIKAVQKFKGKAIIKVTTANGKSNTITLNFSNAPAKFNKLETVKEEDKLVIDKTIDEDATKEGIQIIFGKADTEENSAKDKTVTLTIGGNTQYGEIEKAKDAIVLVADPTVVKVDNPKLKNDGKLELTAAGSGSTEVYVTINGETLTLDVSVEGLVAKELDEKNTEAQALSESVAEFKLEVDKYKQNNYENKSWQTFDGVIKGKKKEIYENGTDGELKNDLKSDIVNKAIKEIQDAATKLVTKE</sequence>
<keyword evidence="1" id="KW-0175">Coiled coil</keyword>
<evidence type="ECO:0000313" key="3">
    <source>
        <dbReference type="EMBL" id="KEI16749.1"/>
    </source>
</evidence>
<dbReference type="RefSeq" id="WP_039228987.1">
    <property type="nucleotide sequence ID" value="NZ_JENX01000058.1"/>
</dbReference>
<dbReference type="EMBL" id="JENX01000058">
    <property type="protein sequence ID" value="KEI16749.1"/>
    <property type="molecule type" value="Genomic_DNA"/>
</dbReference>
<evidence type="ECO:0000256" key="1">
    <source>
        <dbReference type="SAM" id="Coils"/>
    </source>
</evidence>
<dbReference type="Gene3D" id="2.60.40.1080">
    <property type="match status" value="1"/>
</dbReference>
<keyword evidence="4" id="KW-1185">Reference proteome</keyword>
<evidence type="ECO:0000256" key="2">
    <source>
        <dbReference type="SAM" id="SignalP"/>
    </source>
</evidence>
<accession>A0ABR4TFH4</accession>
<evidence type="ECO:0008006" key="5">
    <source>
        <dbReference type="Google" id="ProtNLM"/>
    </source>
</evidence>
<reference evidence="3 4" key="1">
    <citation type="submission" date="2014-02" db="EMBL/GenBank/DDBJ databases">
        <title>Plasmidome dynamics in the species complex Clostridium novyi sensu lato converts strains of independent lineages into distinctly different pathogens.</title>
        <authorList>
            <person name="Skarin H."/>
            <person name="Segerman B."/>
        </authorList>
    </citation>
    <scope>NUCLEOTIDE SEQUENCE [LARGE SCALE GENOMIC DNA]</scope>
    <source>
        <strain evidence="3 4">NCTC 9693</strain>
    </source>
</reference>
<comment type="caution">
    <text evidence="3">The sequence shown here is derived from an EMBL/GenBank/DDBJ whole genome shotgun (WGS) entry which is preliminary data.</text>
</comment>
<evidence type="ECO:0000313" key="4">
    <source>
        <dbReference type="Proteomes" id="UP000027937"/>
    </source>
</evidence>
<protein>
    <recommendedName>
        <fullName evidence="5">S-layer protein</fullName>
    </recommendedName>
</protein>
<proteinExistence type="predicted"/>
<name>A0ABR4TFH4_CLOHA</name>
<keyword evidence="2" id="KW-0732">Signal</keyword>
<feature type="signal peptide" evidence="2">
    <location>
        <begin position="1"/>
        <end position="29"/>
    </location>
</feature>
<gene>
    <name evidence="3" type="ORF">Z960_08375</name>
</gene>
<dbReference type="Proteomes" id="UP000027937">
    <property type="component" value="Unassembled WGS sequence"/>
</dbReference>